<proteinExistence type="predicted"/>
<dbReference type="Proteomes" id="UP000626109">
    <property type="component" value="Unassembled WGS sequence"/>
</dbReference>
<organism evidence="3 4">
    <name type="scientific">Polarella glacialis</name>
    <name type="common">Dinoflagellate</name>
    <dbReference type="NCBI Taxonomy" id="89957"/>
    <lineage>
        <taxon>Eukaryota</taxon>
        <taxon>Sar</taxon>
        <taxon>Alveolata</taxon>
        <taxon>Dinophyceae</taxon>
        <taxon>Suessiales</taxon>
        <taxon>Suessiaceae</taxon>
        <taxon>Polarella</taxon>
    </lineage>
</organism>
<dbReference type="Gene3D" id="3.30.450.20">
    <property type="entry name" value="PAS domain"/>
    <property type="match status" value="1"/>
</dbReference>
<accession>A0A813I534</accession>
<dbReference type="AlphaFoldDB" id="A0A813I534"/>
<dbReference type="EMBL" id="CAJNNW010003202">
    <property type="protein sequence ID" value="CAE8645163.1"/>
    <property type="molecule type" value="Genomic_DNA"/>
</dbReference>
<gene>
    <name evidence="3" type="ORF">PGLA2088_LOCUS3672</name>
</gene>
<feature type="region of interest" description="Disordered" evidence="1">
    <location>
        <begin position="697"/>
        <end position="726"/>
    </location>
</feature>
<name>A0A813I534_POLGL</name>
<feature type="compositionally biased region" description="Low complexity" evidence="1">
    <location>
        <begin position="713"/>
        <end position="722"/>
    </location>
</feature>
<feature type="domain" description="PAS" evidence="2">
    <location>
        <begin position="518"/>
        <end position="557"/>
    </location>
</feature>
<evidence type="ECO:0000256" key="1">
    <source>
        <dbReference type="SAM" id="MobiDB-lite"/>
    </source>
</evidence>
<evidence type="ECO:0000313" key="4">
    <source>
        <dbReference type="Proteomes" id="UP000626109"/>
    </source>
</evidence>
<protein>
    <recommendedName>
        <fullName evidence="2">PAS domain-containing protein</fullName>
    </recommendedName>
</protein>
<dbReference type="InterPro" id="IPR000014">
    <property type="entry name" value="PAS"/>
</dbReference>
<sequence length="748" mass="82668">MAGSFLRSGAGVKGKLPFWARKLLQDSLSTQGCFSIGDVDVTDEGYTIRYASPGFCDLFDCESSDCLGKRCCNFVGYNLAARHLISVAKTLGMDLQEAKTRAQFALEYFAQQGTMFSGGTWDKPSSGVAYALVLASNGTSEPFVCELVLSSRSELRTSWGYSVILHRDVTNEVPVRQLLEAACPGGGFDQLVQEQKLGLRRRLSSAGINSKSAVLCFQQTALEVWTGKLIDKAREIATNVQGPFPAWEYRFVQDNLSTQQSFLLADCGLTDDGVTLRYTSPGFCDLFELKSSEIAVTRYCQQVIGYHVIRKNIVTLTAQVGMDLEEVRDRLRFVYDFVLGEAKATVGSWDRPSRHLGFALGLCYKATSGIFFVCELSMLVRTEPHTGWPYFAAFHRSVAHEVPVRRLLEAAYPGGGLEQLVQEQQSRKPSFLESIGIYSNSDSGTSKALHFLDEKVFDTWTGMVKDALWTPGLDLHPAQGRSRSRSMSPELIPDWAYALIQGGLSDKQSFTICDHDLTDEGLTILYASPGFCDLFESNASEFLGTRCCYQCDASQIAIAADTLGMGIQEIDERLQFMHRHFVKQATEQVGFSLLLACKGSGTLFVCAATLMSHTEQATGWQYITLLQMDVTDEVGIRKLLEAACPTGDFDQLVHESRLRMLQCLESLGVRWNDAPPPFQQEALERWTGQLMDVVRRDQHRAAAKAPRAPPPSCASDSSQSTAVALRPAGPRFGHVVQRSAKDKKLCFS</sequence>
<evidence type="ECO:0000259" key="2">
    <source>
        <dbReference type="Pfam" id="PF13426"/>
    </source>
</evidence>
<dbReference type="Pfam" id="PF13426">
    <property type="entry name" value="PAS_9"/>
    <property type="match status" value="1"/>
</dbReference>
<comment type="caution">
    <text evidence="3">The sequence shown here is derived from an EMBL/GenBank/DDBJ whole genome shotgun (WGS) entry which is preliminary data.</text>
</comment>
<evidence type="ECO:0000313" key="3">
    <source>
        <dbReference type="EMBL" id="CAE8645163.1"/>
    </source>
</evidence>
<reference evidence="3" key="1">
    <citation type="submission" date="2021-02" db="EMBL/GenBank/DDBJ databases">
        <authorList>
            <person name="Dougan E. K."/>
            <person name="Rhodes N."/>
            <person name="Thang M."/>
            <person name="Chan C."/>
        </authorList>
    </citation>
    <scope>NUCLEOTIDE SEQUENCE</scope>
</reference>